<dbReference type="CDD" id="cd06445">
    <property type="entry name" value="ATase"/>
    <property type="match status" value="1"/>
</dbReference>
<evidence type="ECO:0000256" key="4">
    <source>
        <dbReference type="ARBA" id="ARBA00011918"/>
    </source>
</evidence>
<protein>
    <recommendedName>
        <fullName evidence="5">Methylated-DNA--protein-cysteine methyltransferase</fullName>
        <ecNumber evidence="4">2.1.1.63</ecNumber>
    </recommendedName>
</protein>
<keyword evidence="8" id="KW-0227">DNA damage</keyword>
<evidence type="ECO:0000256" key="7">
    <source>
        <dbReference type="ARBA" id="ARBA00022679"/>
    </source>
</evidence>
<dbReference type="SUPFAM" id="SSF46767">
    <property type="entry name" value="Methylated DNA-protein cysteine methyltransferase, C-terminal domain"/>
    <property type="match status" value="1"/>
</dbReference>
<keyword evidence="13" id="KW-1185">Reference proteome</keyword>
<dbReference type="PROSITE" id="PS00374">
    <property type="entry name" value="MGMT"/>
    <property type="match status" value="1"/>
</dbReference>
<evidence type="ECO:0000259" key="11">
    <source>
        <dbReference type="Pfam" id="PF01035"/>
    </source>
</evidence>
<dbReference type="Gene3D" id="1.10.10.10">
    <property type="entry name" value="Winged helix-like DNA-binding domain superfamily/Winged helix DNA-binding domain"/>
    <property type="match status" value="1"/>
</dbReference>
<comment type="function">
    <text evidence="2">Involved in the cellular defense against the biological effects of O6-methylguanine (O6-MeG) and O4-methylthymine (O4-MeT) in DNA. Repairs the methylated nucleobase in DNA by stoichiometrically transferring the methyl group to a cysteine residue in the enzyme. This is a suicide reaction: the enzyme is irreversibly inactivated.</text>
</comment>
<evidence type="ECO:0000256" key="5">
    <source>
        <dbReference type="ARBA" id="ARBA00015377"/>
    </source>
</evidence>
<comment type="catalytic activity">
    <reaction evidence="1">
        <text>a 4-O-methyl-thymidine in DNA + L-cysteinyl-[protein] = a thymidine in DNA + S-methyl-L-cysteinyl-[protein]</text>
        <dbReference type="Rhea" id="RHEA:53428"/>
        <dbReference type="Rhea" id="RHEA-COMP:10131"/>
        <dbReference type="Rhea" id="RHEA-COMP:10132"/>
        <dbReference type="Rhea" id="RHEA-COMP:13555"/>
        <dbReference type="Rhea" id="RHEA-COMP:13556"/>
        <dbReference type="ChEBI" id="CHEBI:29950"/>
        <dbReference type="ChEBI" id="CHEBI:82612"/>
        <dbReference type="ChEBI" id="CHEBI:137386"/>
        <dbReference type="ChEBI" id="CHEBI:137387"/>
        <dbReference type="EC" id="2.1.1.63"/>
    </reaction>
</comment>
<feature type="domain" description="Methylated-DNA-[protein]-cysteine S-methyltransferase DNA binding" evidence="11">
    <location>
        <begin position="94"/>
        <end position="175"/>
    </location>
</feature>
<dbReference type="FunFam" id="1.10.10.10:FF:000214">
    <property type="entry name" value="Methylated-DNA--protein-cysteine methyltransferase"/>
    <property type="match status" value="1"/>
</dbReference>
<evidence type="ECO:0000256" key="3">
    <source>
        <dbReference type="ARBA" id="ARBA00008711"/>
    </source>
</evidence>
<dbReference type="Proteomes" id="UP000317318">
    <property type="component" value="Chromosome"/>
</dbReference>
<dbReference type="InterPro" id="IPR014048">
    <property type="entry name" value="MethylDNA_cys_MeTrfase_DNA-bd"/>
</dbReference>
<dbReference type="PANTHER" id="PTHR46460">
    <property type="entry name" value="METHYLATED-DNA--PROTEIN-CYSTEINE METHYLTRANSFERASE"/>
    <property type="match status" value="1"/>
</dbReference>
<dbReference type="EMBL" id="CP036268">
    <property type="protein sequence ID" value="QDT37414.1"/>
    <property type="molecule type" value="Genomic_DNA"/>
</dbReference>
<name>A0A517R0Q1_9PLAN</name>
<keyword evidence="6 12" id="KW-0489">Methyltransferase</keyword>
<evidence type="ECO:0000256" key="2">
    <source>
        <dbReference type="ARBA" id="ARBA00003317"/>
    </source>
</evidence>
<evidence type="ECO:0000313" key="12">
    <source>
        <dbReference type="EMBL" id="QDT37414.1"/>
    </source>
</evidence>
<dbReference type="InterPro" id="IPR036217">
    <property type="entry name" value="MethylDNA_cys_MeTrfase_DNAb"/>
</dbReference>
<accession>A0A517R0Q1</accession>
<evidence type="ECO:0000256" key="9">
    <source>
        <dbReference type="ARBA" id="ARBA00023204"/>
    </source>
</evidence>
<dbReference type="GO" id="GO:0032259">
    <property type="term" value="P:methylation"/>
    <property type="evidence" value="ECO:0007669"/>
    <property type="project" value="UniProtKB-KW"/>
</dbReference>
<comment type="catalytic activity">
    <reaction evidence="10">
        <text>a 6-O-methyl-2'-deoxyguanosine in DNA + L-cysteinyl-[protein] = S-methyl-L-cysteinyl-[protein] + a 2'-deoxyguanosine in DNA</text>
        <dbReference type="Rhea" id="RHEA:24000"/>
        <dbReference type="Rhea" id="RHEA-COMP:10131"/>
        <dbReference type="Rhea" id="RHEA-COMP:10132"/>
        <dbReference type="Rhea" id="RHEA-COMP:11367"/>
        <dbReference type="Rhea" id="RHEA-COMP:11368"/>
        <dbReference type="ChEBI" id="CHEBI:29950"/>
        <dbReference type="ChEBI" id="CHEBI:82612"/>
        <dbReference type="ChEBI" id="CHEBI:85445"/>
        <dbReference type="ChEBI" id="CHEBI:85448"/>
        <dbReference type="EC" id="2.1.1.63"/>
    </reaction>
</comment>
<evidence type="ECO:0000256" key="8">
    <source>
        <dbReference type="ARBA" id="ARBA00022763"/>
    </source>
</evidence>
<evidence type="ECO:0000313" key="13">
    <source>
        <dbReference type="Proteomes" id="UP000317318"/>
    </source>
</evidence>
<dbReference type="RefSeq" id="WP_145363528.1">
    <property type="nucleotide sequence ID" value="NZ_CP036268.1"/>
</dbReference>
<dbReference type="GO" id="GO:0006281">
    <property type="term" value="P:DNA repair"/>
    <property type="evidence" value="ECO:0007669"/>
    <property type="project" value="UniProtKB-KW"/>
</dbReference>
<comment type="similarity">
    <text evidence="3">Belongs to the MGMT family.</text>
</comment>
<gene>
    <name evidence="12" type="primary">ogt</name>
    <name evidence="12" type="ORF">Pan189_17940</name>
</gene>
<dbReference type="Pfam" id="PF01035">
    <property type="entry name" value="DNA_binding_1"/>
    <property type="match status" value="1"/>
</dbReference>
<dbReference type="KEGG" id="svp:Pan189_17940"/>
<evidence type="ECO:0000256" key="10">
    <source>
        <dbReference type="ARBA" id="ARBA00049348"/>
    </source>
</evidence>
<keyword evidence="9" id="KW-0234">DNA repair</keyword>
<keyword evidence="7 12" id="KW-0808">Transferase</keyword>
<reference evidence="12 13" key="1">
    <citation type="submission" date="2019-02" db="EMBL/GenBank/DDBJ databases">
        <title>Deep-cultivation of Planctomycetes and their phenomic and genomic characterization uncovers novel biology.</title>
        <authorList>
            <person name="Wiegand S."/>
            <person name="Jogler M."/>
            <person name="Boedeker C."/>
            <person name="Pinto D."/>
            <person name="Vollmers J."/>
            <person name="Rivas-Marin E."/>
            <person name="Kohn T."/>
            <person name="Peeters S.H."/>
            <person name="Heuer A."/>
            <person name="Rast P."/>
            <person name="Oberbeckmann S."/>
            <person name="Bunk B."/>
            <person name="Jeske O."/>
            <person name="Meyerdierks A."/>
            <person name="Storesund J.E."/>
            <person name="Kallscheuer N."/>
            <person name="Luecker S."/>
            <person name="Lage O.M."/>
            <person name="Pohl T."/>
            <person name="Merkel B.J."/>
            <person name="Hornburger P."/>
            <person name="Mueller R.-W."/>
            <person name="Bruemmer F."/>
            <person name="Labrenz M."/>
            <person name="Spormann A.M."/>
            <person name="Op den Camp H."/>
            <person name="Overmann J."/>
            <person name="Amann R."/>
            <person name="Jetten M.S.M."/>
            <person name="Mascher T."/>
            <person name="Medema M.H."/>
            <person name="Devos D.P."/>
            <person name="Kaster A.-K."/>
            <person name="Ovreas L."/>
            <person name="Rohde M."/>
            <person name="Galperin M.Y."/>
            <person name="Jogler C."/>
        </authorList>
    </citation>
    <scope>NUCLEOTIDE SEQUENCE [LARGE SCALE GENOMIC DNA]</scope>
    <source>
        <strain evidence="12 13">Pan189</strain>
    </source>
</reference>
<organism evidence="12 13">
    <name type="scientific">Stratiformator vulcanicus</name>
    <dbReference type="NCBI Taxonomy" id="2527980"/>
    <lineage>
        <taxon>Bacteria</taxon>
        <taxon>Pseudomonadati</taxon>
        <taxon>Planctomycetota</taxon>
        <taxon>Planctomycetia</taxon>
        <taxon>Planctomycetales</taxon>
        <taxon>Planctomycetaceae</taxon>
        <taxon>Stratiformator</taxon>
    </lineage>
</organism>
<dbReference type="NCBIfam" id="TIGR00589">
    <property type="entry name" value="ogt"/>
    <property type="match status" value="1"/>
</dbReference>
<dbReference type="GO" id="GO:0003908">
    <property type="term" value="F:methylated-DNA-[protein]-cysteine S-methyltransferase activity"/>
    <property type="evidence" value="ECO:0007669"/>
    <property type="project" value="UniProtKB-EC"/>
</dbReference>
<dbReference type="InterPro" id="IPR036388">
    <property type="entry name" value="WH-like_DNA-bd_sf"/>
</dbReference>
<proteinExistence type="inferred from homology"/>
<evidence type="ECO:0000256" key="6">
    <source>
        <dbReference type="ARBA" id="ARBA00022603"/>
    </source>
</evidence>
<dbReference type="AlphaFoldDB" id="A0A517R0Q1"/>
<evidence type="ECO:0000256" key="1">
    <source>
        <dbReference type="ARBA" id="ARBA00001286"/>
    </source>
</evidence>
<dbReference type="PANTHER" id="PTHR46460:SF1">
    <property type="entry name" value="METHYLATED-DNA--PROTEIN-CYSTEINE METHYLTRANSFERASE"/>
    <property type="match status" value="1"/>
</dbReference>
<dbReference type="EC" id="2.1.1.63" evidence="4"/>
<dbReference type="OrthoDB" id="9783680at2"/>
<sequence>MPAAQSSQAHHTVVESPLGWFAIAGSRGIVTDIVIGHAERSAALAELNEEKRFETPGVRLDVDQEILAERLLHYFSGEPISFLDLSFDCTDLPPFTAKVVRRLTRLDYGRTATYGSLAAEAGSPQAARAVGNVMRLNRLPIVLPCHRVLASDGRLGGFSGFGGTSLKKRLLELESSGNPDLPRLFSTPR</sequence>
<dbReference type="InterPro" id="IPR001497">
    <property type="entry name" value="MethylDNA_cys_MeTrfase_AS"/>
</dbReference>